<evidence type="ECO:0000256" key="1">
    <source>
        <dbReference type="SAM" id="MobiDB-lite"/>
    </source>
</evidence>
<dbReference type="EMBL" id="JBHUGS010000005">
    <property type="protein sequence ID" value="MFD1952306.1"/>
    <property type="molecule type" value="Genomic_DNA"/>
</dbReference>
<evidence type="ECO:0000313" key="4">
    <source>
        <dbReference type="Proteomes" id="UP001597400"/>
    </source>
</evidence>
<feature type="signal peptide" evidence="2">
    <location>
        <begin position="1"/>
        <end position="31"/>
    </location>
</feature>
<evidence type="ECO:0000313" key="3">
    <source>
        <dbReference type="EMBL" id="MFD1952306.1"/>
    </source>
</evidence>
<accession>A0ABW4U3I3</accession>
<dbReference type="Gene3D" id="1.25.40.10">
    <property type="entry name" value="Tetratricopeptide repeat domain"/>
    <property type="match status" value="1"/>
</dbReference>
<protein>
    <submittedName>
        <fullName evidence="3">Tetratricopeptide repeat protein</fullName>
    </submittedName>
</protein>
<feature type="chain" id="PRO_5047030505" evidence="2">
    <location>
        <begin position="32"/>
        <end position="322"/>
    </location>
</feature>
<keyword evidence="2" id="KW-0732">Signal</keyword>
<dbReference type="Proteomes" id="UP001597400">
    <property type="component" value="Unassembled WGS sequence"/>
</dbReference>
<organism evidence="3 4">
    <name type="scientific">Sphingomonas arantia</name>
    <dbReference type="NCBI Taxonomy" id="1460676"/>
    <lineage>
        <taxon>Bacteria</taxon>
        <taxon>Pseudomonadati</taxon>
        <taxon>Pseudomonadota</taxon>
        <taxon>Alphaproteobacteria</taxon>
        <taxon>Sphingomonadales</taxon>
        <taxon>Sphingomonadaceae</taxon>
        <taxon>Sphingomonas</taxon>
    </lineage>
</organism>
<feature type="region of interest" description="Disordered" evidence="1">
    <location>
        <begin position="127"/>
        <end position="188"/>
    </location>
</feature>
<evidence type="ECO:0000256" key="2">
    <source>
        <dbReference type="SAM" id="SignalP"/>
    </source>
</evidence>
<dbReference type="Pfam" id="PF13432">
    <property type="entry name" value="TPR_16"/>
    <property type="match status" value="1"/>
</dbReference>
<sequence>MTGAPLLGRAFSMRFLLILSLLAGVATPALAQTNAPVTARVDRLEKEMRAVQRKVFPGGAAGQSGYFEPEITAPTAPVQSGNASAPIADLTARVSSMEQELARMTGQVEQNGFRLKQVEDQLARLKTETGTRLDTLERGGPAAAAPVDTTPTRPPSRPAADDGIEDDAPAAPAPKPSEARPAAATGTDAEEKAYLAGYRLWEQKDFAGAEPALKAFVAKYPQSRRASYAQNLLGRTYLDDGKPAAAAVAFHANYTKNPRGERAPDSLYYLGQALTKLDKPNLPKACEAYDALTREYGETINQALKDRVAKARTDAKCKASAS</sequence>
<feature type="compositionally biased region" description="Low complexity" evidence="1">
    <location>
        <begin position="141"/>
        <end position="151"/>
    </location>
</feature>
<dbReference type="InterPro" id="IPR011990">
    <property type="entry name" value="TPR-like_helical_dom_sf"/>
</dbReference>
<feature type="compositionally biased region" description="Basic and acidic residues" evidence="1">
    <location>
        <begin position="127"/>
        <end position="137"/>
    </location>
</feature>
<reference evidence="4" key="1">
    <citation type="journal article" date="2019" name="Int. J. Syst. Evol. Microbiol.">
        <title>The Global Catalogue of Microorganisms (GCM) 10K type strain sequencing project: providing services to taxonomists for standard genome sequencing and annotation.</title>
        <authorList>
            <consortium name="The Broad Institute Genomics Platform"/>
            <consortium name="The Broad Institute Genome Sequencing Center for Infectious Disease"/>
            <person name="Wu L."/>
            <person name="Ma J."/>
        </authorList>
    </citation>
    <scope>NUCLEOTIDE SEQUENCE [LARGE SCALE GENOMIC DNA]</scope>
    <source>
        <strain evidence="4">CGMCC 1.12702</strain>
    </source>
</reference>
<name>A0ABW4U3I3_9SPHN</name>
<keyword evidence="4" id="KW-1185">Reference proteome</keyword>
<dbReference type="RefSeq" id="WP_380931355.1">
    <property type="nucleotide sequence ID" value="NZ_JBHUGS010000005.1"/>
</dbReference>
<proteinExistence type="predicted"/>
<comment type="caution">
    <text evidence="3">The sequence shown here is derived from an EMBL/GenBank/DDBJ whole genome shotgun (WGS) entry which is preliminary data.</text>
</comment>
<gene>
    <name evidence="3" type="ORF">ACFSGX_16145</name>
</gene>
<dbReference type="SUPFAM" id="SSF48452">
    <property type="entry name" value="TPR-like"/>
    <property type="match status" value="1"/>
</dbReference>